<evidence type="ECO:0000256" key="3">
    <source>
        <dbReference type="ARBA" id="ARBA00023002"/>
    </source>
</evidence>
<dbReference type="InterPro" id="IPR044861">
    <property type="entry name" value="IPNS-like_FE2OG_OXY"/>
</dbReference>
<comment type="similarity">
    <text evidence="1 5">Belongs to the iron/ascorbate-dependent oxidoreductase family.</text>
</comment>
<feature type="compositionally biased region" description="Low complexity" evidence="6">
    <location>
        <begin position="10"/>
        <end position="21"/>
    </location>
</feature>
<protein>
    <recommendedName>
        <fullName evidence="7">Fe2OG dioxygenase domain-containing protein</fullName>
    </recommendedName>
</protein>
<keyword evidence="2 5" id="KW-0479">Metal-binding</keyword>
<evidence type="ECO:0000256" key="2">
    <source>
        <dbReference type="ARBA" id="ARBA00022723"/>
    </source>
</evidence>
<dbReference type="Pfam" id="PF03171">
    <property type="entry name" value="2OG-FeII_Oxy"/>
    <property type="match status" value="1"/>
</dbReference>
<accession>A0AAW1KW68</accession>
<evidence type="ECO:0000256" key="5">
    <source>
        <dbReference type="RuleBase" id="RU003682"/>
    </source>
</evidence>
<evidence type="ECO:0000313" key="8">
    <source>
        <dbReference type="EMBL" id="KAK9724374.1"/>
    </source>
</evidence>
<dbReference type="InterPro" id="IPR026992">
    <property type="entry name" value="DIOX_N"/>
</dbReference>
<keyword evidence="9" id="KW-1185">Reference proteome</keyword>
<evidence type="ECO:0000256" key="1">
    <source>
        <dbReference type="ARBA" id="ARBA00008056"/>
    </source>
</evidence>
<gene>
    <name evidence="8" type="ORF">RND81_05G067900</name>
</gene>
<dbReference type="PANTHER" id="PTHR10209:SF866">
    <property type="entry name" value="1-AMINOCYCLOPROPANE-1-CARBOXYLATE OXIDASE HOMOLOG 1-LIKE"/>
    <property type="match status" value="1"/>
</dbReference>
<dbReference type="InterPro" id="IPR005123">
    <property type="entry name" value="Oxoglu/Fe-dep_dioxygenase_dom"/>
</dbReference>
<reference evidence="8" key="1">
    <citation type="submission" date="2024-03" db="EMBL/GenBank/DDBJ databases">
        <title>WGS assembly of Saponaria officinalis var. Norfolk2.</title>
        <authorList>
            <person name="Jenkins J."/>
            <person name="Shu S."/>
            <person name="Grimwood J."/>
            <person name="Barry K."/>
            <person name="Goodstein D."/>
            <person name="Schmutz J."/>
            <person name="Leebens-Mack J."/>
            <person name="Osbourn A."/>
        </authorList>
    </citation>
    <scope>NUCLEOTIDE SEQUENCE [LARGE SCALE GENOMIC DNA]</scope>
    <source>
        <strain evidence="8">JIC</strain>
    </source>
</reference>
<dbReference type="InterPro" id="IPR027443">
    <property type="entry name" value="IPNS-like_sf"/>
</dbReference>
<name>A0AAW1KW68_SAPOF</name>
<evidence type="ECO:0000313" key="9">
    <source>
        <dbReference type="Proteomes" id="UP001443914"/>
    </source>
</evidence>
<dbReference type="GO" id="GO:0051213">
    <property type="term" value="F:dioxygenase activity"/>
    <property type="evidence" value="ECO:0007669"/>
    <property type="project" value="UniProtKB-ARBA"/>
</dbReference>
<feature type="domain" description="Fe2OG dioxygenase" evidence="7">
    <location>
        <begin position="188"/>
        <end position="289"/>
    </location>
</feature>
<evidence type="ECO:0000259" key="7">
    <source>
        <dbReference type="PROSITE" id="PS51471"/>
    </source>
</evidence>
<dbReference type="Gene3D" id="2.60.120.330">
    <property type="entry name" value="B-lactam Antibiotic, Isopenicillin N Synthase, Chain"/>
    <property type="match status" value="1"/>
</dbReference>
<dbReference type="PROSITE" id="PS51471">
    <property type="entry name" value="FE2OG_OXY"/>
    <property type="match status" value="1"/>
</dbReference>
<dbReference type="Proteomes" id="UP001443914">
    <property type="component" value="Unassembled WGS sequence"/>
</dbReference>
<dbReference type="EMBL" id="JBDFQZ010000005">
    <property type="protein sequence ID" value="KAK9724374.1"/>
    <property type="molecule type" value="Genomic_DNA"/>
</dbReference>
<feature type="region of interest" description="Disordered" evidence="6">
    <location>
        <begin position="1"/>
        <end position="24"/>
    </location>
</feature>
<keyword evidence="4 5" id="KW-0408">Iron</keyword>
<proteinExistence type="inferred from homology"/>
<evidence type="ECO:0000256" key="6">
    <source>
        <dbReference type="SAM" id="MobiDB-lite"/>
    </source>
</evidence>
<keyword evidence="3 5" id="KW-0560">Oxidoreductase</keyword>
<dbReference type="GO" id="GO:0046872">
    <property type="term" value="F:metal ion binding"/>
    <property type="evidence" value="ECO:0007669"/>
    <property type="project" value="UniProtKB-KW"/>
</dbReference>
<organism evidence="8 9">
    <name type="scientific">Saponaria officinalis</name>
    <name type="common">Common soapwort</name>
    <name type="synonym">Lychnis saponaria</name>
    <dbReference type="NCBI Taxonomy" id="3572"/>
    <lineage>
        <taxon>Eukaryota</taxon>
        <taxon>Viridiplantae</taxon>
        <taxon>Streptophyta</taxon>
        <taxon>Embryophyta</taxon>
        <taxon>Tracheophyta</taxon>
        <taxon>Spermatophyta</taxon>
        <taxon>Magnoliopsida</taxon>
        <taxon>eudicotyledons</taxon>
        <taxon>Gunneridae</taxon>
        <taxon>Pentapetalae</taxon>
        <taxon>Caryophyllales</taxon>
        <taxon>Caryophyllaceae</taxon>
        <taxon>Caryophylleae</taxon>
        <taxon>Saponaria</taxon>
    </lineage>
</organism>
<dbReference type="AlphaFoldDB" id="A0AAW1KW68"/>
<sequence length="340" mass="38453">MLGGEEIEPDSSSSSSSPDEPSAYHEHLAQLKAFDETKLGVKRLVDPPLSKTVTTTTAVPTIDLDGPKCRTNMGFFRVVNHGIPLNVLEDMLDGVRRFFEQDDDVKKDYYSRDYSRKLKYNSNFDLFIGNATNWRDSFSCFMAPTLPMPHEFPTICREILAEYSKQVMKLGNTLFELFSETLGLQTSYLNDIHCRHYYPPCPQPELTMGTSQQADNDCLTLLLQDDIGGLQIRHDGQWFDVPPTPNALLINIGDLLQLITNDKFKSVEHRVLANTKGPRISVAAFFTTSTHPMDRVYGPIKELLSDSNPARYRETTVKDYASVYRSKGLDGTPALQHFRL</sequence>
<dbReference type="Pfam" id="PF14226">
    <property type="entry name" value="DIOX_N"/>
    <property type="match status" value="1"/>
</dbReference>
<comment type="caution">
    <text evidence="8">The sequence shown here is derived from an EMBL/GenBank/DDBJ whole genome shotgun (WGS) entry which is preliminary data.</text>
</comment>
<dbReference type="FunFam" id="2.60.120.330:FF:000005">
    <property type="entry name" value="1-aminocyclopropane-1-carboxylate oxidase homolog 1"/>
    <property type="match status" value="1"/>
</dbReference>
<dbReference type="PANTHER" id="PTHR10209">
    <property type="entry name" value="OXIDOREDUCTASE, 2OG-FE II OXYGENASE FAMILY PROTEIN"/>
    <property type="match status" value="1"/>
</dbReference>
<evidence type="ECO:0000256" key="4">
    <source>
        <dbReference type="ARBA" id="ARBA00023004"/>
    </source>
</evidence>
<dbReference type="SUPFAM" id="SSF51197">
    <property type="entry name" value="Clavaminate synthase-like"/>
    <property type="match status" value="1"/>
</dbReference>